<accession>A0A504UC59</accession>
<organism evidence="1 2">
    <name type="scientific">Rhizobium glycinendophyticum</name>
    <dbReference type="NCBI Taxonomy" id="2589807"/>
    <lineage>
        <taxon>Bacteria</taxon>
        <taxon>Pseudomonadati</taxon>
        <taxon>Pseudomonadota</taxon>
        <taxon>Alphaproteobacteria</taxon>
        <taxon>Hyphomicrobiales</taxon>
        <taxon>Rhizobiaceae</taxon>
        <taxon>Rhizobium/Agrobacterium group</taxon>
        <taxon>Rhizobium</taxon>
    </lineage>
</organism>
<dbReference type="Proteomes" id="UP000316429">
    <property type="component" value="Unassembled WGS sequence"/>
</dbReference>
<dbReference type="OrthoDB" id="9835180at2"/>
<dbReference type="SUPFAM" id="SSF50494">
    <property type="entry name" value="Trypsin-like serine proteases"/>
    <property type="match status" value="1"/>
</dbReference>
<proteinExistence type="predicted"/>
<dbReference type="AlphaFoldDB" id="A0A504UC59"/>
<sequence length="325" mass="35512">MIPNDPLGRKWLDVSSENQHLVRQFRPVLVSFLGFDLNKNPKLMGTGFIIAGSTDFYVVATARHVIDGLQHFQRPSRHAPSAVPGFFVQPKVSIDPRHLKVLQADHGRTQLTDVAYVTYSENLDIALCLIVPQKNEDCPVPYAVPLDFSVPSVGDVVHLVSCGAMDVSETSPPLEPDGFGQMLRVERSVPIRIGVVTAVHEEGYNQYRFPCFSTSIPAEHGMSGGFVYRPRDGEMVAACGIISADLDLTHLPRTAFDSHEESIISCVWPLLGFSLPSGILPDGTVSNELLYNLIKAGSIPAYDNGVDLVKVAAADGDSVRLWFTN</sequence>
<gene>
    <name evidence="1" type="ORF">FJQ55_07990</name>
</gene>
<keyword evidence="2" id="KW-1185">Reference proteome</keyword>
<protein>
    <submittedName>
        <fullName evidence="1">Trypsin-like peptidase domain-containing protein</fullName>
    </submittedName>
</protein>
<reference evidence="1 2" key="1">
    <citation type="submission" date="2019-06" db="EMBL/GenBank/DDBJ databases">
        <title>Rhizobium sp. CL12 isolated from roots of soybean.</title>
        <authorList>
            <person name="Wang C."/>
        </authorList>
    </citation>
    <scope>NUCLEOTIDE SEQUENCE [LARGE SCALE GENOMIC DNA]</scope>
    <source>
        <strain evidence="1 2">CL12</strain>
    </source>
</reference>
<dbReference type="RefSeq" id="WP_140827086.1">
    <property type="nucleotide sequence ID" value="NZ_VFYP01000001.1"/>
</dbReference>
<name>A0A504UC59_9HYPH</name>
<dbReference type="EMBL" id="VFYP01000001">
    <property type="protein sequence ID" value="TPP10770.1"/>
    <property type="molecule type" value="Genomic_DNA"/>
</dbReference>
<evidence type="ECO:0000313" key="2">
    <source>
        <dbReference type="Proteomes" id="UP000316429"/>
    </source>
</evidence>
<evidence type="ECO:0000313" key="1">
    <source>
        <dbReference type="EMBL" id="TPP10770.1"/>
    </source>
</evidence>
<dbReference type="Gene3D" id="2.40.10.120">
    <property type="match status" value="1"/>
</dbReference>
<comment type="caution">
    <text evidence="1">The sequence shown here is derived from an EMBL/GenBank/DDBJ whole genome shotgun (WGS) entry which is preliminary data.</text>
</comment>
<dbReference type="Pfam" id="PF13365">
    <property type="entry name" value="Trypsin_2"/>
    <property type="match status" value="1"/>
</dbReference>
<dbReference type="InterPro" id="IPR009003">
    <property type="entry name" value="Peptidase_S1_PA"/>
</dbReference>